<feature type="transmembrane region" description="Helical" evidence="1">
    <location>
        <begin position="192"/>
        <end position="211"/>
    </location>
</feature>
<keyword evidence="1" id="KW-0472">Membrane</keyword>
<protein>
    <recommendedName>
        <fullName evidence="4">DUF4239 domain-containing protein</fullName>
    </recommendedName>
</protein>
<reference evidence="2 3" key="1">
    <citation type="journal article" date="2015" name="Nature">
        <title>rRNA introns, odd ribosomes, and small enigmatic genomes across a large radiation of phyla.</title>
        <authorList>
            <person name="Brown C.T."/>
            <person name="Hug L.A."/>
            <person name="Thomas B.C."/>
            <person name="Sharon I."/>
            <person name="Castelle C.J."/>
            <person name="Singh A."/>
            <person name="Wilkins M.J."/>
            <person name="Williams K.H."/>
            <person name="Banfield J.F."/>
        </authorList>
    </citation>
    <scope>NUCLEOTIDE SEQUENCE [LARGE SCALE GENOMIC DNA]</scope>
</reference>
<dbReference type="Pfam" id="PF14023">
    <property type="entry name" value="Bestrophin-like"/>
    <property type="match status" value="1"/>
</dbReference>
<dbReference type="EMBL" id="LCIH01000003">
    <property type="protein sequence ID" value="KKT52180.1"/>
    <property type="molecule type" value="Genomic_DNA"/>
</dbReference>
<evidence type="ECO:0000313" key="2">
    <source>
        <dbReference type="EMBL" id="KKT52180.1"/>
    </source>
</evidence>
<dbReference type="AlphaFoldDB" id="A0A0G1HZ14"/>
<sequence length="267" mass="31105">MKCVSNILIIITIYMNTVILKSFFISLVVVAVSYFFRQIFHTELYLSDVGGLSTFIGAFATLFGLLSAFVVFEVWGQYNKTTLYVDKEAAGLERLYRLTLYFRDDKLTEKMGQAIAKYANMVIAGKFQKLSEGKRNTENGLSFREISNVIREIKFDDNHDEIIFDHMVSHYGDMSDLRTERINQSLARLPKLLKMFLYIASFFVIFCLVIMPFSNMYYSMFAVFAMTFVIVMIYFLIEDLDNPFVGNWNITPEPFERALKHIEEDYK</sequence>
<keyword evidence="1" id="KW-0812">Transmembrane</keyword>
<comment type="caution">
    <text evidence="2">The sequence shown here is derived from an EMBL/GenBank/DDBJ whole genome shotgun (WGS) entry which is preliminary data.</text>
</comment>
<feature type="transmembrane region" description="Helical" evidence="1">
    <location>
        <begin position="7"/>
        <end position="35"/>
    </location>
</feature>
<name>A0A0G1HZ14_9BACT</name>
<proteinExistence type="predicted"/>
<evidence type="ECO:0000256" key="1">
    <source>
        <dbReference type="SAM" id="Phobius"/>
    </source>
</evidence>
<gene>
    <name evidence="2" type="ORF">UW44_C0003G0023</name>
</gene>
<feature type="transmembrane region" description="Helical" evidence="1">
    <location>
        <begin position="217"/>
        <end position="237"/>
    </location>
</feature>
<evidence type="ECO:0008006" key="4">
    <source>
        <dbReference type="Google" id="ProtNLM"/>
    </source>
</evidence>
<organism evidence="2 3">
    <name type="scientific">Candidatus Collierbacteria bacterium GW2011_GWB2_44_22</name>
    <dbReference type="NCBI Taxonomy" id="1618387"/>
    <lineage>
        <taxon>Bacteria</taxon>
        <taxon>Candidatus Collieribacteriota</taxon>
    </lineage>
</organism>
<dbReference type="STRING" id="1618387.UW44_C0003G0023"/>
<evidence type="ECO:0000313" key="3">
    <source>
        <dbReference type="Proteomes" id="UP000034006"/>
    </source>
</evidence>
<accession>A0A0G1HZ14</accession>
<dbReference type="Proteomes" id="UP000034006">
    <property type="component" value="Unassembled WGS sequence"/>
</dbReference>
<dbReference type="InterPro" id="IPR025333">
    <property type="entry name" value="DUF4239"/>
</dbReference>
<feature type="transmembrane region" description="Helical" evidence="1">
    <location>
        <begin position="55"/>
        <end position="75"/>
    </location>
</feature>
<keyword evidence="1" id="KW-1133">Transmembrane helix</keyword>